<name>A0ACB6Z6F5_THEGA</name>
<organism evidence="1 2">
    <name type="scientific">Thelephora ganbajun</name>
    <name type="common">Ganba fungus</name>
    <dbReference type="NCBI Taxonomy" id="370292"/>
    <lineage>
        <taxon>Eukaryota</taxon>
        <taxon>Fungi</taxon>
        <taxon>Dikarya</taxon>
        <taxon>Basidiomycota</taxon>
        <taxon>Agaricomycotina</taxon>
        <taxon>Agaricomycetes</taxon>
        <taxon>Thelephorales</taxon>
        <taxon>Thelephoraceae</taxon>
        <taxon>Thelephora</taxon>
    </lineage>
</organism>
<accession>A0ACB6Z6F5</accession>
<gene>
    <name evidence="1" type="ORF">BDM02DRAFT_3189977</name>
</gene>
<reference evidence="1" key="2">
    <citation type="journal article" date="2020" name="Nat. Commun.">
        <title>Large-scale genome sequencing of mycorrhizal fungi provides insights into the early evolution of symbiotic traits.</title>
        <authorList>
            <person name="Miyauchi S."/>
            <person name="Kiss E."/>
            <person name="Kuo A."/>
            <person name="Drula E."/>
            <person name="Kohler A."/>
            <person name="Sanchez-Garcia M."/>
            <person name="Morin E."/>
            <person name="Andreopoulos B."/>
            <person name="Barry K.W."/>
            <person name="Bonito G."/>
            <person name="Buee M."/>
            <person name="Carver A."/>
            <person name="Chen C."/>
            <person name="Cichocki N."/>
            <person name="Clum A."/>
            <person name="Culley D."/>
            <person name="Crous P.W."/>
            <person name="Fauchery L."/>
            <person name="Girlanda M."/>
            <person name="Hayes R.D."/>
            <person name="Keri Z."/>
            <person name="LaButti K."/>
            <person name="Lipzen A."/>
            <person name="Lombard V."/>
            <person name="Magnuson J."/>
            <person name="Maillard F."/>
            <person name="Murat C."/>
            <person name="Nolan M."/>
            <person name="Ohm R.A."/>
            <person name="Pangilinan J."/>
            <person name="Pereira M.F."/>
            <person name="Perotto S."/>
            <person name="Peter M."/>
            <person name="Pfister S."/>
            <person name="Riley R."/>
            <person name="Sitrit Y."/>
            <person name="Stielow J.B."/>
            <person name="Szollosi G."/>
            <person name="Zifcakova L."/>
            <person name="Stursova M."/>
            <person name="Spatafora J.W."/>
            <person name="Tedersoo L."/>
            <person name="Vaario L.M."/>
            <person name="Yamada A."/>
            <person name="Yan M."/>
            <person name="Wang P."/>
            <person name="Xu J."/>
            <person name="Bruns T."/>
            <person name="Baldrian P."/>
            <person name="Vilgalys R."/>
            <person name="Dunand C."/>
            <person name="Henrissat B."/>
            <person name="Grigoriev I.V."/>
            <person name="Hibbett D."/>
            <person name="Nagy L.G."/>
            <person name="Martin F.M."/>
        </authorList>
    </citation>
    <scope>NUCLEOTIDE SEQUENCE</scope>
    <source>
        <strain evidence="1">P2</strain>
    </source>
</reference>
<dbReference type="Proteomes" id="UP000886501">
    <property type="component" value="Unassembled WGS sequence"/>
</dbReference>
<reference evidence="1" key="1">
    <citation type="submission" date="2019-10" db="EMBL/GenBank/DDBJ databases">
        <authorList>
            <consortium name="DOE Joint Genome Institute"/>
            <person name="Kuo A."/>
            <person name="Miyauchi S."/>
            <person name="Kiss E."/>
            <person name="Drula E."/>
            <person name="Kohler A."/>
            <person name="Sanchez-Garcia M."/>
            <person name="Andreopoulos B."/>
            <person name="Barry K.W."/>
            <person name="Bonito G."/>
            <person name="Buee M."/>
            <person name="Carver A."/>
            <person name="Chen C."/>
            <person name="Cichocki N."/>
            <person name="Clum A."/>
            <person name="Culley D."/>
            <person name="Crous P.W."/>
            <person name="Fauchery L."/>
            <person name="Girlanda M."/>
            <person name="Hayes R."/>
            <person name="Keri Z."/>
            <person name="Labutti K."/>
            <person name="Lipzen A."/>
            <person name="Lombard V."/>
            <person name="Magnuson J."/>
            <person name="Maillard F."/>
            <person name="Morin E."/>
            <person name="Murat C."/>
            <person name="Nolan M."/>
            <person name="Ohm R."/>
            <person name="Pangilinan J."/>
            <person name="Pereira M."/>
            <person name="Perotto S."/>
            <person name="Peter M."/>
            <person name="Riley R."/>
            <person name="Sitrit Y."/>
            <person name="Stielow B."/>
            <person name="Szollosi G."/>
            <person name="Zifcakova L."/>
            <person name="Stursova M."/>
            <person name="Spatafora J.W."/>
            <person name="Tedersoo L."/>
            <person name="Vaario L.-M."/>
            <person name="Yamada A."/>
            <person name="Yan M."/>
            <person name="Wang P."/>
            <person name="Xu J."/>
            <person name="Bruns T."/>
            <person name="Baldrian P."/>
            <person name="Vilgalys R."/>
            <person name="Henrissat B."/>
            <person name="Grigoriev I.V."/>
            <person name="Hibbett D."/>
            <person name="Nagy L.G."/>
            <person name="Martin F.M."/>
        </authorList>
    </citation>
    <scope>NUCLEOTIDE SEQUENCE</scope>
    <source>
        <strain evidence="1">P2</strain>
    </source>
</reference>
<protein>
    <submittedName>
        <fullName evidence="1">Uncharacterized protein</fullName>
    </submittedName>
</protein>
<proteinExistence type="predicted"/>
<keyword evidence="2" id="KW-1185">Reference proteome</keyword>
<evidence type="ECO:0000313" key="2">
    <source>
        <dbReference type="Proteomes" id="UP000886501"/>
    </source>
</evidence>
<evidence type="ECO:0000313" key="1">
    <source>
        <dbReference type="EMBL" id="KAF9645119.1"/>
    </source>
</evidence>
<sequence length="288" mass="31000">MSASQYETSDRTSASTFQLPGLDSTQTLYASCALAVLLFTLITVLARRKSKSTRNSVLFVGAPDAGKTAILSSLAFHQQLPTHASLQTNSSLITLPNVKKPVQVVDIPGHPRIRVQYRDYFNDAKAIVFVVDASTVSRNGAAVAEHLHQILHSFMSISPSQSSPALIILAHKSDLLASTTSSSSTPADQMAINRVRTILERELEKRRQSQAGGMGIESLGGDEGDHTEVSGLECSAVGGSVFRFSDWEGGEVTFLGTSISRTGEKVQDEKANNIGGLEGFQQWLSDLY</sequence>
<dbReference type="EMBL" id="MU118103">
    <property type="protein sequence ID" value="KAF9645119.1"/>
    <property type="molecule type" value="Genomic_DNA"/>
</dbReference>
<comment type="caution">
    <text evidence="1">The sequence shown here is derived from an EMBL/GenBank/DDBJ whole genome shotgun (WGS) entry which is preliminary data.</text>
</comment>